<keyword evidence="2" id="KW-1185">Reference proteome</keyword>
<protein>
    <submittedName>
        <fullName evidence="1">ElaB/YqjD/DUF883 family membrane-anchored ribosome-binding protein</fullName>
    </submittedName>
</protein>
<proteinExistence type="predicted"/>
<name>A0A7W7IP38_9CAUL</name>
<organism evidence="1 2">
    <name type="scientific">Brevundimonas bullata</name>
    <dbReference type="NCBI Taxonomy" id="13160"/>
    <lineage>
        <taxon>Bacteria</taxon>
        <taxon>Pseudomonadati</taxon>
        <taxon>Pseudomonadota</taxon>
        <taxon>Alphaproteobacteria</taxon>
        <taxon>Caulobacterales</taxon>
        <taxon>Caulobacteraceae</taxon>
        <taxon>Brevundimonas</taxon>
    </lineage>
</organism>
<dbReference type="RefSeq" id="WP_184268858.1">
    <property type="nucleotide sequence ID" value="NZ_JACHKY010000002.1"/>
</dbReference>
<evidence type="ECO:0000313" key="1">
    <source>
        <dbReference type="EMBL" id="MBB4797918.1"/>
    </source>
</evidence>
<dbReference type="Proteomes" id="UP000539957">
    <property type="component" value="Unassembled WGS sequence"/>
</dbReference>
<dbReference type="AlphaFoldDB" id="A0A7W7IP38"/>
<sequence length="91" mass="9962">MAEPRTSVLPEDIINGAAPESLRLEREADAILAKGVQPRPIHEAVREDAAEARAWAERRVKRARDAIRDEPTRATLYALGIGVIIGLLAAR</sequence>
<gene>
    <name evidence="1" type="ORF">HNP32_001642</name>
</gene>
<comment type="caution">
    <text evidence="1">The sequence shown here is derived from an EMBL/GenBank/DDBJ whole genome shotgun (WGS) entry which is preliminary data.</text>
</comment>
<reference evidence="1 2" key="1">
    <citation type="submission" date="2020-08" db="EMBL/GenBank/DDBJ databases">
        <title>Functional genomics of gut bacteria from endangered species of beetles.</title>
        <authorList>
            <person name="Carlos-Shanley C."/>
        </authorList>
    </citation>
    <scope>NUCLEOTIDE SEQUENCE [LARGE SCALE GENOMIC DNA]</scope>
    <source>
        <strain evidence="1 2">S00123</strain>
    </source>
</reference>
<dbReference type="EMBL" id="JACHKY010000002">
    <property type="protein sequence ID" value="MBB4797918.1"/>
    <property type="molecule type" value="Genomic_DNA"/>
</dbReference>
<accession>A0A7W7IP38</accession>
<evidence type="ECO:0000313" key="2">
    <source>
        <dbReference type="Proteomes" id="UP000539957"/>
    </source>
</evidence>